<organism evidence="1 2">
    <name type="scientific">Mycena alexandri</name>
    <dbReference type="NCBI Taxonomy" id="1745969"/>
    <lineage>
        <taxon>Eukaryota</taxon>
        <taxon>Fungi</taxon>
        <taxon>Dikarya</taxon>
        <taxon>Basidiomycota</taxon>
        <taxon>Agaricomycotina</taxon>
        <taxon>Agaricomycetes</taxon>
        <taxon>Agaricomycetidae</taxon>
        <taxon>Agaricales</taxon>
        <taxon>Marasmiineae</taxon>
        <taxon>Mycenaceae</taxon>
        <taxon>Mycena</taxon>
    </lineage>
</organism>
<sequence>MSILLAQALQSESQTNMDDPLRLTIHRRVIATYALNANAIDPNCFTPRITTNFSMPDVSIYRDLLVLNSSKLYGTLVTGGGRHKKFDTATLMPLLYDDHSLKNLAECTLYFEFQCTLENLYAELQKSEAFVAVDIPLVDLAPNLTRTELFTVAIIHGFRIPAKLKLEQAKATVLQHVCVDCPRILSIFKSVRPVTRPTKYNTDAYIRKKKNCWRILQKPDF</sequence>
<dbReference type="AlphaFoldDB" id="A0AAD6X2W4"/>
<keyword evidence="2" id="KW-1185">Reference proteome</keyword>
<reference evidence="1" key="1">
    <citation type="submission" date="2023-03" db="EMBL/GenBank/DDBJ databases">
        <title>Massive genome expansion in bonnet fungi (Mycena s.s.) driven by repeated elements and novel gene families across ecological guilds.</title>
        <authorList>
            <consortium name="Lawrence Berkeley National Laboratory"/>
            <person name="Harder C.B."/>
            <person name="Miyauchi S."/>
            <person name="Viragh M."/>
            <person name="Kuo A."/>
            <person name="Thoen E."/>
            <person name="Andreopoulos B."/>
            <person name="Lu D."/>
            <person name="Skrede I."/>
            <person name="Drula E."/>
            <person name="Henrissat B."/>
            <person name="Morin E."/>
            <person name="Kohler A."/>
            <person name="Barry K."/>
            <person name="LaButti K."/>
            <person name="Morin E."/>
            <person name="Salamov A."/>
            <person name="Lipzen A."/>
            <person name="Mereny Z."/>
            <person name="Hegedus B."/>
            <person name="Baldrian P."/>
            <person name="Stursova M."/>
            <person name="Weitz H."/>
            <person name="Taylor A."/>
            <person name="Grigoriev I.V."/>
            <person name="Nagy L.G."/>
            <person name="Martin F."/>
            <person name="Kauserud H."/>
        </authorList>
    </citation>
    <scope>NUCLEOTIDE SEQUENCE</scope>
    <source>
        <strain evidence="1">CBHHK200</strain>
    </source>
</reference>
<name>A0AAD6X2W4_9AGAR</name>
<evidence type="ECO:0000313" key="2">
    <source>
        <dbReference type="Proteomes" id="UP001218188"/>
    </source>
</evidence>
<evidence type="ECO:0000313" key="1">
    <source>
        <dbReference type="EMBL" id="KAJ7034642.1"/>
    </source>
</evidence>
<comment type="caution">
    <text evidence="1">The sequence shown here is derived from an EMBL/GenBank/DDBJ whole genome shotgun (WGS) entry which is preliminary data.</text>
</comment>
<proteinExistence type="predicted"/>
<protein>
    <submittedName>
        <fullName evidence="1">Uncharacterized protein</fullName>
    </submittedName>
</protein>
<dbReference type="Proteomes" id="UP001218188">
    <property type="component" value="Unassembled WGS sequence"/>
</dbReference>
<gene>
    <name evidence="1" type="ORF">C8F04DRAFT_1182921</name>
</gene>
<dbReference type="EMBL" id="JARJCM010000055">
    <property type="protein sequence ID" value="KAJ7034642.1"/>
    <property type="molecule type" value="Genomic_DNA"/>
</dbReference>
<accession>A0AAD6X2W4</accession>